<dbReference type="RefSeq" id="WP_008181266.1">
    <property type="nucleotide sequence ID" value="NZ_GL890840.1"/>
</dbReference>
<dbReference type="HOGENOM" id="CLU_2917597_0_0_3"/>
<keyword evidence="3" id="KW-1185">Reference proteome</keyword>
<keyword evidence="1" id="KW-0812">Transmembrane</keyword>
<dbReference type="EMBL" id="GL890840">
    <property type="protein sequence ID" value="EGJ34134.1"/>
    <property type="molecule type" value="Genomic_DNA"/>
</dbReference>
<keyword evidence="1" id="KW-1133">Transmembrane helix</keyword>
<gene>
    <name evidence="2" type="ORF">LYNGBM3L_21310</name>
</gene>
<evidence type="ECO:0000313" key="3">
    <source>
        <dbReference type="Proteomes" id="UP000003959"/>
    </source>
</evidence>
<keyword evidence="1" id="KW-0472">Membrane</keyword>
<organism evidence="2 3">
    <name type="scientific">Moorena producens 3L</name>
    <dbReference type="NCBI Taxonomy" id="489825"/>
    <lineage>
        <taxon>Bacteria</taxon>
        <taxon>Bacillati</taxon>
        <taxon>Cyanobacteriota</taxon>
        <taxon>Cyanophyceae</taxon>
        <taxon>Coleofasciculales</taxon>
        <taxon>Coleofasciculaceae</taxon>
        <taxon>Moorena</taxon>
    </lineage>
</organism>
<dbReference type="AlphaFoldDB" id="F4XN75"/>
<proteinExistence type="predicted"/>
<feature type="transmembrane region" description="Helical" evidence="1">
    <location>
        <begin position="32"/>
        <end position="52"/>
    </location>
</feature>
<dbReference type="Proteomes" id="UP000003959">
    <property type="component" value="Unassembled WGS sequence"/>
</dbReference>
<sequence length="61" mass="6756">MGRWGDGDLDQQLALHNCLGALELLPAPCSLLPAPCSLLPLSLLVIFHNYIFHNSFKIVIR</sequence>
<evidence type="ECO:0000256" key="1">
    <source>
        <dbReference type="SAM" id="Phobius"/>
    </source>
</evidence>
<evidence type="ECO:0000313" key="2">
    <source>
        <dbReference type="EMBL" id="EGJ34134.1"/>
    </source>
</evidence>
<accession>F4XN75</accession>
<protein>
    <submittedName>
        <fullName evidence="2">Uncharacterized protein</fullName>
    </submittedName>
</protein>
<name>F4XN75_9CYAN</name>
<reference evidence="3" key="1">
    <citation type="journal article" date="2011" name="Proc. Natl. Acad. Sci. U.S.A.">
        <title>Genomic insights into the physiology and ecology of the marine filamentous cyanobacterium Lyngbya majuscula.</title>
        <authorList>
            <person name="Jones A.C."/>
            <person name="Monroe E.A."/>
            <person name="Podell S."/>
            <person name="Hess W.R."/>
            <person name="Klages S."/>
            <person name="Esquenazi E."/>
            <person name="Niessen S."/>
            <person name="Hoover H."/>
            <person name="Rothmann M."/>
            <person name="Lasken R.S."/>
            <person name="Yates J.R.III."/>
            <person name="Reinhardt R."/>
            <person name="Kube M."/>
            <person name="Burkart M.D."/>
            <person name="Allen E.E."/>
            <person name="Dorrestein P.C."/>
            <person name="Gerwick W.H."/>
            <person name="Gerwick L."/>
        </authorList>
    </citation>
    <scope>NUCLEOTIDE SEQUENCE [LARGE SCALE GENOMIC DNA]</scope>
    <source>
        <strain evidence="3">3L</strain>
    </source>
</reference>